<evidence type="ECO:0000313" key="3">
    <source>
        <dbReference type="EMBL" id="GCD44354.1"/>
    </source>
</evidence>
<comment type="caution">
    <text evidence="3">The sequence shown here is derived from an EMBL/GenBank/DDBJ whole genome shotgun (WGS) entry which is preliminary data.</text>
</comment>
<dbReference type="Proteomes" id="UP000286746">
    <property type="component" value="Unassembled WGS sequence"/>
</dbReference>
<feature type="domain" description="Bro-N" evidence="2">
    <location>
        <begin position="16"/>
        <end position="132"/>
    </location>
</feature>
<reference evidence="3 4" key="1">
    <citation type="submission" date="2018-11" db="EMBL/GenBank/DDBJ databases">
        <title>Whole genome sequence of Streptomyces paromomycinus NBRC 15454(T).</title>
        <authorList>
            <person name="Komaki H."/>
            <person name="Tamura T."/>
        </authorList>
    </citation>
    <scope>NUCLEOTIDE SEQUENCE [LARGE SCALE GENOMIC DNA]</scope>
    <source>
        <strain evidence="3 4">NBRC 15454</strain>
    </source>
</reference>
<dbReference type="SMART" id="SM01040">
    <property type="entry name" value="Bro-N"/>
    <property type="match status" value="1"/>
</dbReference>
<dbReference type="InterPro" id="IPR003497">
    <property type="entry name" value="BRO_N_domain"/>
</dbReference>
<dbReference type="EMBL" id="BHZD01000001">
    <property type="protein sequence ID" value="GCD44354.1"/>
    <property type="molecule type" value="Genomic_DNA"/>
</dbReference>
<proteinExistence type="predicted"/>
<evidence type="ECO:0000313" key="4">
    <source>
        <dbReference type="Proteomes" id="UP000286746"/>
    </source>
</evidence>
<keyword evidence="4" id="KW-1185">Reference proteome</keyword>
<feature type="region of interest" description="Disordered" evidence="1">
    <location>
        <begin position="263"/>
        <end position="282"/>
    </location>
</feature>
<organism evidence="3 4">
    <name type="scientific">Streptomyces paromomycinus</name>
    <name type="common">Streptomyces rimosus subsp. paromomycinus</name>
    <dbReference type="NCBI Taxonomy" id="92743"/>
    <lineage>
        <taxon>Bacteria</taxon>
        <taxon>Bacillati</taxon>
        <taxon>Actinomycetota</taxon>
        <taxon>Actinomycetes</taxon>
        <taxon>Kitasatosporales</taxon>
        <taxon>Streptomycetaceae</taxon>
        <taxon>Streptomyces</taxon>
    </lineage>
</organism>
<accession>A0A401W4U0</accession>
<name>A0A401W4U0_STREY</name>
<dbReference type="AlphaFoldDB" id="A0A401W4U0"/>
<evidence type="ECO:0000259" key="2">
    <source>
        <dbReference type="PROSITE" id="PS51750"/>
    </source>
</evidence>
<dbReference type="PANTHER" id="PTHR36180:SF2">
    <property type="entry name" value="BRO FAMILY PROTEIN"/>
    <property type="match status" value="1"/>
</dbReference>
<protein>
    <submittedName>
        <fullName evidence="3">DNA-binding protein</fullName>
    </submittedName>
</protein>
<dbReference type="PROSITE" id="PS51750">
    <property type="entry name" value="BRO_N"/>
    <property type="match status" value="1"/>
</dbReference>
<dbReference type="PANTHER" id="PTHR36180">
    <property type="entry name" value="DNA-BINDING PROTEIN-RELATED-RELATED"/>
    <property type="match status" value="1"/>
</dbReference>
<gene>
    <name evidence="3" type="ORF">GKJPGBOP_04050</name>
</gene>
<dbReference type="GO" id="GO:0003677">
    <property type="term" value="F:DNA binding"/>
    <property type="evidence" value="ECO:0007669"/>
    <property type="project" value="UniProtKB-KW"/>
</dbReference>
<dbReference type="Pfam" id="PF02498">
    <property type="entry name" value="Bro-N"/>
    <property type="match status" value="1"/>
</dbReference>
<sequence length="282" mass="31062">MSTHDTRPPHVGRQDAIDVNDFVYAATGARVRRLTMPDGTHWFPAADLCRQLKHTNTSEALRRHVPEHMRCIAGSLISREGWSIPAGQGLRKSMVLVSLNGLVRLVNGCVKAECEPFKNWITDVVVTVQRDGSYSLDEAETQVRTPGAPKAYAMPDQVADVIIRMEQRNLQLDEEYAVLRREELRMFGRIADSLDRIADKLGAEEQVREERPAFTPADRAHRAPCARLAADAAQTGVHPPGRGGRRWGAEVYVAPLIRSGTYGTGPKPQSELAASGPVAVAR</sequence>
<keyword evidence="3" id="KW-0238">DNA-binding</keyword>
<evidence type="ECO:0000256" key="1">
    <source>
        <dbReference type="SAM" id="MobiDB-lite"/>
    </source>
</evidence>
<dbReference type="RefSeq" id="WP_307721236.1">
    <property type="nucleotide sequence ID" value="NZ_BHZD01000001.1"/>
</dbReference>